<reference evidence="10 11" key="1">
    <citation type="submission" date="2018-08" db="EMBL/GenBank/DDBJ databases">
        <title>A genome reference for cultivated species of the human gut microbiota.</title>
        <authorList>
            <person name="Zou Y."/>
            <person name="Xue W."/>
            <person name="Luo G."/>
        </authorList>
    </citation>
    <scope>NUCLEOTIDE SEQUENCE [LARGE SCALE GENOMIC DNA]</scope>
    <source>
        <strain evidence="10 11">AM30-5LB</strain>
    </source>
</reference>
<keyword evidence="7" id="KW-1278">Translocase</keyword>
<dbReference type="InterPro" id="IPR050095">
    <property type="entry name" value="ECF_ABC_transporter_ATP-bd"/>
</dbReference>
<evidence type="ECO:0000256" key="4">
    <source>
        <dbReference type="ARBA" id="ARBA00022475"/>
    </source>
</evidence>
<dbReference type="InterPro" id="IPR003593">
    <property type="entry name" value="AAA+_ATPase"/>
</dbReference>
<dbReference type="FunFam" id="3.40.50.300:FF:000224">
    <property type="entry name" value="Energy-coupling factor transporter ATP-binding protein EcfA"/>
    <property type="match status" value="1"/>
</dbReference>
<keyword evidence="3" id="KW-0813">Transport</keyword>
<dbReference type="EMBL" id="QSJI01000002">
    <property type="protein sequence ID" value="RHD56537.1"/>
    <property type="molecule type" value="Genomic_DNA"/>
</dbReference>
<dbReference type="Pfam" id="PF00005">
    <property type="entry name" value="ABC_tran"/>
    <property type="match status" value="2"/>
</dbReference>
<comment type="caution">
    <text evidence="10">The sequence shown here is derived from an EMBL/GenBank/DDBJ whole genome shotgun (WGS) entry which is preliminary data.</text>
</comment>
<dbReference type="GO" id="GO:0016887">
    <property type="term" value="F:ATP hydrolysis activity"/>
    <property type="evidence" value="ECO:0007669"/>
    <property type="project" value="InterPro"/>
</dbReference>
<dbReference type="CDD" id="cd03225">
    <property type="entry name" value="ABC_cobalt_CbiO_domain1"/>
    <property type="match status" value="2"/>
</dbReference>
<dbReference type="AlphaFoldDB" id="A0A414FY88"/>
<keyword evidence="5" id="KW-0547">Nucleotide-binding</keyword>
<evidence type="ECO:0000256" key="5">
    <source>
        <dbReference type="ARBA" id="ARBA00022741"/>
    </source>
</evidence>
<sequence length="586" mass="61259">MSAIIEMECVSFSYGTAADGAYALKDIDLSVEEGTFVGLIGPSGAGKSTLASAITGAIPHHYQGHLFGSTLVAGLDTCEASLTDIAKVAGSVLQDIDAQMVASVVEDELLFGLENFGIDHREIEGRIASALDAVGIADLRHREIATLSGGQKQKVAIAAILAMAPRVIVMDEPTSALDPASARDVFEVLRRAKELTGMTVILIEQTVALLAEYCDRVVVINQGRIALDGTPTDVFSHGETLRAIGVDTPRTVRISNSLAEAGLAPNDSPALTLDDAESLVAGILAPGLSKSSPIAPGALGDGPDARDTADERPIIVDVAGAAYSYGTGQAGIEGINLTVHAGEILAVVGQNGAGKTTCTKLLNGLIKPSAGVVRIAGLDTRTTPVSVLASHAATLFQNPDRQLCRNTVIEEISFGLELQGVPAEAARERARHVAATFGLPENASPFDLSRGQRQMVALASVVALEPELIILDEPTSGLDYRECMTVMETVRQRALDGAAVVMVCHDMEVVSDFADTLAVMTEGRLIEVGPSRDVFANDALLAHARIAAPCVPALGKRLAARFHPSFAHITEVADLVALVKELKAHA</sequence>
<feature type="domain" description="ABC transporter" evidence="9">
    <location>
        <begin position="5"/>
        <end position="247"/>
    </location>
</feature>
<evidence type="ECO:0000256" key="1">
    <source>
        <dbReference type="ARBA" id="ARBA00004236"/>
    </source>
</evidence>
<dbReference type="PANTHER" id="PTHR43553:SF24">
    <property type="entry name" value="ENERGY-COUPLING FACTOR TRANSPORTER ATP-BINDING PROTEIN ECFA1"/>
    <property type="match status" value="1"/>
</dbReference>
<organism evidence="10 11">
    <name type="scientific">Collinsella intestinalis</name>
    <dbReference type="NCBI Taxonomy" id="147207"/>
    <lineage>
        <taxon>Bacteria</taxon>
        <taxon>Bacillati</taxon>
        <taxon>Actinomycetota</taxon>
        <taxon>Coriobacteriia</taxon>
        <taxon>Coriobacteriales</taxon>
        <taxon>Coriobacteriaceae</taxon>
        <taxon>Collinsella</taxon>
    </lineage>
</organism>
<keyword evidence="6 10" id="KW-0067">ATP-binding</keyword>
<feature type="domain" description="ABC transporter" evidence="9">
    <location>
        <begin position="316"/>
        <end position="547"/>
    </location>
</feature>
<evidence type="ECO:0000256" key="3">
    <source>
        <dbReference type="ARBA" id="ARBA00022448"/>
    </source>
</evidence>
<dbReference type="InterPro" id="IPR015856">
    <property type="entry name" value="ABC_transpr_CbiO/EcfA_su"/>
</dbReference>
<dbReference type="SUPFAM" id="SSF52540">
    <property type="entry name" value="P-loop containing nucleoside triphosphate hydrolases"/>
    <property type="match status" value="2"/>
</dbReference>
<dbReference type="SMART" id="SM00382">
    <property type="entry name" value="AAA"/>
    <property type="match status" value="2"/>
</dbReference>
<evidence type="ECO:0000313" key="10">
    <source>
        <dbReference type="EMBL" id="RHD56537.1"/>
    </source>
</evidence>
<dbReference type="GO" id="GO:0043190">
    <property type="term" value="C:ATP-binding cassette (ABC) transporter complex"/>
    <property type="evidence" value="ECO:0007669"/>
    <property type="project" value="TreeGrafter"/>
</dbReference>
<dbReference type="NCBIfam" id="NF010167">
    <property type="entry name" value="PRK13648.1"/>
    <property type="match status" value="2"/>
</dbReference>
<evidence type="ECO:0000313" key="11">
    <source>
        <dbReference type="Proteomes" id="UP000286050"/>
    </source>
</evidence>
<keyword evidence="4" id="KW-1003">Cell membrane</keyword>
<name>A0A414FY88_9ACTN</name>
<dbReference type="RefSeq" id="WP_118271589.1">
    <property type="nucleotide sequence ID" value="NZ_QSJI01000002.1"/>
</dbReference>
<dbReference type="Gene3D" id="3.40.50.300">
    <property type="entry name" value="P-loop containing nucleotide triphosphate hydrolases"/>
    <property type="match status" value="2"/>
</dbReference>
<evidence type="ECO:0000256" key="2">
    <source>
        <dbReference type="ARBA" id="ARBA00005417"/>
    </source>
</evidence>
<gene>
    <name evidence="10" type="ORF">DW787_03050</name>
</gene>
<dbReference type="PROSITE" id="PS00211">
    <property type="entry name" value="ABC_TRANSPORTER_1"/>
    <property type="match status" value="1"/>
</dbReference>
<comment type="similarity">
    <text evidence="2">Belongs to the ABC transporter superfamily.</text>
</comment>
<proteinExistence type="inferred from homology"/>
<comment type="subcellular location">
    <subcellularLocation>
        <location evidence="1">Cell membrane</location>
    </subcellularLocation>
</comment>
<dbReference type="InterPro" id="IPR017871">
    <property type="entry name" value="ABC_transporter-like_CS"/>
</dbReference>
<dbReference type="PROSITE" id="PS50893">
    <property type="entry name" value="ABC_TRANSPORTER_2"/>
    <property type="match status" value="2"/>
</dbReference>
<keyword evidence="8" id="KW-0472">Membrane</keyword>
<accession>A0A414FY88</accession>
<dbReference type="GO" id="GO:0005524">
    <property type="term" value="F:ATP binding"/>
    <property type="evidence" value="ECO:0007669"/>
    <property type="project" value="UniProtKB-KW"/>
</dbReference>
<dbReference type="InterPro" id="IPR027417">
    <property type="entry name" value="P-loop_NTPase"/>
</dbReference>
<dbReference type="GO" id="GO:0042626">
    <property type="term" value="F:ATPase-coupled transmembrane transporter activity"/>
    <property type="evidence" value="ECO:0007669"/>
    <property type="project" value="TreeGrafter"/>
</dbReference>
<evidence type="ECO:0000256" key="8">
    <source>
        <dbReference type="ARBA" id="ARBA00023136"/>
    </source>
</evidence>
<evidence type="ECO:0000259" key="9">
    <source>
        <dbReference type="PROSITE" id="PS50893"/>
    </source>
</evidence>
<protein>
    <submittedName>
        <fullName evidence="10">ABC transporter ATP-binding protein</fullName>
    </submittedName>
</protein>
<evidence type="ECO:0000256" key="6">
    <source>
        <dbReference type="ARBA" id="ARBA00022840"/>
    </source>
</evidence>
<dbReference type="PANTHER" id="PTHR43553">
    <property type="entry name" value="HEAVY METAL TRANSPORTER"/>
    <property type="match status" value="1"/>
</dbReference>
<evidence type="ECO:0000256" key="7">
    <source>
        <dbReference type="ARBA" id="ARBA00022967"/>
    </source>
</evidence>
<dbReference type="Proteomes" id="UP000286050">
    <property type="component" value="Unassembled WGS sequence"/>
</dbReference>
<dbReference type="InterPro" id="IPR003439">
    <property type="entry name" value="ABC_transporter-like_ATP-bd"/>
</dbReference>